<dbReference type="InterPro" id="IPR037682">
    <property type="entry name" value="TonB_C"/>
</dbReference>
<keyword evidence="9 11" id="KW-0472">Membrane</keyword>
<dbReference type="NCBIfam" id="TIGR01352">
    <property type="entry name" value="tonB_Cterm"/>
    <property type="match status" value="1"/>
</dbReference>
<accession>A0A7U5BFI4</accession>
<comment type="subcellular location">
    <subcellularLocation>
        <location evidence="1">Cell inner membrane</location>
        <topology evidence="1">Single-pass membrane protein</topology>
        <orientation evidence="1">Periplasmic side</orientation>
    </subcellularLocation>
</comment>
<feature type="transmembrane region" description="Helical" evidence="11">
    <location>
        <begin position="42"/>
        <end position="63"/>
    </location>
</feature>
<dbReference type="SUPFAM" id="SSF74653">
    <property type="entry name" value="TolA/TonB C-terminal domain"/>
    <property type="match status" value="1"/>
</dbReference>
<evidence type="ECO:0000259" key="12">
    <source>
        <dbReference type="PROSITE" id="PS52015"/>
    </source>
</evidence>
<dbReference type="GO" id="GO:0031992">
    <property type="term" value="F:energy transducer activity"/>
    <property type="evidence" value="ECO:0007669"/>
    <property type="project" value="TreeGrafter"/>
</dbReference>
<dbReference type="KEGG" id="sphi:TS85_05755"/>
<reference evidence="13 14" key="1">
    <citation type="journal article" date="2015" name="Int. J. Syst. Evol. Microbiol.">
        <title>Sphingomonas hengshuiensis sp. nov., isolated from lake wetland.</title>
        <authorList>
            <person name="Wei S."/>
            <person name="Wang T."/>
            <person name="Liu H."/>
            <person name="Zhang C."/>
            <person name="Guo J."/>
            <person name="Wang Q."/>
            <person name="Liang K."/>
            <person name="Zhang Z."/>
        </authorList>
    </citation>
    <scope>NUCLEOTIDE SEQUENCE [LARGE SCALE GENOMIC DNA]</scope>
    <source>
        <strain evidence="13 14">WHSC-8</strain>
    </source>
</reference>
<name>A0A7U5BFI4_9SPHN</name>
<keyword evidence="5" id="KW-0997">Cell inner membrane</keyword>
<evidence type="ECO:0000256" key="8">
    <source>
        <dbReference type="ARBA" id="ARBA00022989"/>
    </source>
</evidence>
<keyword evidence="8 11" id="KW-1133">Transmembrane helix</keyword>
<reference evidence="13 14" key="2">
    <citation type="submission" date="2015-02" db="EMBL/GenBank/DDBJ databases">
        <title>The complete genome of Sphingomonas hengshuiensis sp. WHSC-8 isolated from soil of Hengshui Lake.</title>
        <authorList>
            <person name="Wei S."/>
            <person name="Guo J."/>
            <person name="Su C."/>
            <person name="Wu R."/>
            <person name="Zhang Z."/>
            <person name="Liang K."/>
            <person name="Li H."/>
            <person name="Wang T."/>
            <person name="Liu H."/>
            <person name="Zhang C."/>
            <person name="Li Z."/>
            <person name="Wang Q."/>
            <person name="Meng J."/>
        </authorList>
    </citation>
    <scope>NUCLEOTIDE SEQUENCE [LARGE SCALE GENOMIC DNA]</scope>
    <source>
        <strain evidence="13 14">WHSC-8</strain>
    </source>
</reference>
<feature type="region of interest" description="Disordered" evidence="10">
    <location>
        <begin position="128"/>
        <end position="165"/>
    </location>
</feature>
<gene>
    <name evidence="13" type="ORF">TS85_05755</name>
</gene>
<evidence type="ECO:0000256" key="6">
    <source>
        <dbReference type="ARBA" id="ARBA00022692"/>
    </source>
</evidence>
<evidence type="ECO:0000256" key="11">
    <source>
        <dbReference type="SAM" id="Phobius"/>
    </source>
</evidence>
<dbReference type="InterPro" id="IPR051045">
    <property type="entry name" value="TonB-dependent_transducer"/>
</dbReference>
<evidence type="ECO:0000256" key="4">
    <source>
        <dbReference type="ARBA" id="ARBA00022475"/>
    </source>
</evidence>
<feature type="compositionally biased region" description="Pro residues" evidence="10">
    <location>
        <begin position="83"/>
        <end position="97"/>
    </location>
</feature>
<evidence type="ECO:0000313" key="13">
    <source>
        <dbReference type="EMBL" id="AJP74300.1"/>
    </source>
</evidence>
<feature type="domain" description="TonB C-terminal" evidence="12">
    <location>
        <begin position="165"/>
        <end position="256"/>
    </location>
</feature>
<comment type="similarity">
    <text evidence="2">Belongs to the TonB family.</text>
</comment>
<keyword evidence="14" id="KW-1185">Reference proteome</keyword>
<evidence type="ECO:0000256" key="2">
    <source>
        <dbReference type="ARBA" id="ARBA00006555"/>
    </source>
</evidence>
<dbReference type="Pfam" id="PF03544">
    <property type="entry name" value="TonB_C"/>
    <property type="match status" value="1"/>
</dbReference>
<dbReference type="GO" id="GO:0055085">
    <property type="term" value="P:transmembrane transport"/>
    <property type="evidence" value="ECO:0007669"/>
    <property type="project" value="InterPro"/>
</dbReference>
<dbReference type="PANTHER" id="PTHR33446:SF2">
    <property type="entry name" value="PROTEIN TONB"/>
    <property type="match status" value="1"/>
</dbReference>
<evidence type="ECO:0000313" key="14">
    <source>
        <dbReference type="Proteomes" id="UP000032300"/>
    </source>
</evidence>
<keyword evidence="4" id="KW-1003">Cell membrane</keyword>
<dbReference type="GO" id="GO:0015031">
    <property type="term" value="P:protein transport"/>
    <property type="evidence" value="ECO:0007669"/>
    <property type="project" value="UniProtKB-KW"/>
</dbReference>
<feature type="region of interest" description="Disordered" evidence="10">
    <location>
        <begin position="1"/>
        <end position="31"/>
    </location>
</feature>
<evidence type="ECO:0000256" key="9">
    <source>
        <dbReference type="ARBA" id="ARBA00023136"/>
    </source>
</evidence>
<keyword evidence="6 11" id="KW-0812">Transmembrane</keyword>
<evidence type="ECO:0000256" key="7">
    <source>
        <dbReference type="ARBA" id="ARBA00022927"/>
    </source>
</evidence>
<sequence>MAQGGGEALGHAIGPAMPSGTMGRWEPSTRYSDQPVSLTTRLFGMAGTVGVALLVAGATLFTWTTYQAAQKPATLSVFDVAPPAAPPEPAREIPPGPEAVEKEKDLPDVVPPEIEAPEIRIPSINPLPLPVAKPVPDPGPPAKETTAPETPPAPPAPQASSGKPTWEGLVLGALNKVKRYPREASFRRQQGVPYIRFVMNRNGEVLSVRLERSSGVRALDNEALALPKRAAPLPTPPKAMAGDTIELVVPVEFFMR</sequence>
<dbReference type="PANTHER" id="PTHR33446">
    <property type="entry name" value="PROTEIN TONB-RELATED"/>
    <property type="match status" value="1"/>
</dbReference>
<dbReference type="Proteomes" id="UP000032300">
    <property type="component" value="Chromosome"/>
</dbReference>
<feature type="region of interest" description="Disordered" evidence="10">
    <location>
        <begin position="81"/>
        <end position="103"/>
    </location>
</feature>
<evidence type="ECO:0000256" key="1">
    <source>
        <dbReference type="ARBA" id="ARBA00004383"/>
    </source>
</evidence>
<proteinExistence type="inferred from homology"/>
<dbReference type="GO" id="GO:0098797">
    <property type="term" value="C:plasma membrane protein complex"/>
    <property type="evidence" value="ECO:0007669"/>
    <property type="project" value="TreeGrafter"/>
</dbReference>
<dbReference type="InterPro" id="IPR006260">
    <property type="entry name" value="TonB/TolA_C"/>
</dbReference>
<keyword evidence="3" id="KW-0813">Transport</keyword>
<organism evidence="13 14">
    <name type="scientific">Sphingomonas hengshuiensis</name>
    <dbReference type="NCBI Taxonomy" id="1609977"/>
    <lineage>
        <taxon>Bacteria</taxon>
        <taxon>Pseudomonadati</taxon>
        <taxon>Pseudomonadota</taxon>
        <taxon>Alphaproteobacteria</taxon>
        <taxon>Sphingomonadales</taxon>
        <taxon>Sphingomonadaceae</taxon>
        <taxon>Sphingomonas</taxon>
    </lineage>
</organism>
<evidence type="ECO:0000256" key="3">
    <source>
        <dbReference type="ARBA" id="ARBA00022448"/>
    </source>
</evidence>
<dbReference type="AlphaFoldDB" id="A0A7U5BFI4"/>
<dbReference type="EMBL" id="CP010836">
    <property type="protein sequence ID" value="AJP74300.1"/>
    <property type="molecule type" value="Genomic_DNA"/>
</dbReference>
<dbReference type="PROSITE" id="PS52015">
    <property type="entry name" value="TONB_CTD"/>
    <property type="match status" value="1"/>
</dbReference>
<evidence type="ECO:0000256" key="10">
    <source>
        <dbReference type="SAM" id="MobiDB-lite"/>
    </source>
</evidence>
<keyword evidence="7" id="KW-0653">Protein transport</keyword>
<dbReference type="Gene3D" id="3.30.1150.10">
    <property type="match status" value="1"/>
</dbReference>
<protein>
    <submittedName>
        <fullName evidence="13">Energy transducer TonB</fullName>
    </submittedName>
</protein>
<feature type="compositionally biased region" description="Pro residues" evidence="10">
    <location>
        <begin position="128"/>
        <end position="141"/>
    </location>
</feature>
<evidence type="ECO:0000256" key="5">
    <source>
        <dbReference type="ARBA" id="ARBA00022519"/>
    </source>
</evidence>